<dbReference type="Proteomes" id="UP000260655">
    <property type="component" value="Unassembled WGS sequence"/>
</dbReference>
<feature type="binding site" evidence="9">
    <location>
        <position position="263"/>
    </location>
    <ligand>
        <name>glycerol</name>
        <dbReference type="ChEBI" id="CHEBI:17754"/>
    </ligand>
</feature>
<evidence type="ECO:0000256" key="10">
    <source>
        <dbReference type="PIRSR" id="PIRSR000112-3"/>
    </source>
</evidence>
<comment type="catalytic activity">
    <reaction evidence="8">
        <text>glycerol + NAD(+) = dihydroxyacetone + NADH + H(+)</text>
        <dbReference type="Rhea" id="RHEA:13769"/>
        <dbReference type="ChEBI" id="CHEBI:15378"/>
        <dbReference type="ChEBI" id="CHEBI:16016"/>
        <dbReference type="ChEBI" id="CHEBI:17754"/>
        <dbReference type="ChEBI" id="CHEBI:57540"/>
        <dbReference type="ChEBI" id="CHEBI:57945"/>
        <dbReference type="EC" id="1.1.1.6"/>
    </reaction>
</comment>
<evidence type="ECO:0000256" key="1">
    <source>
        <dbReference type="ARBA" id="ARBA00007358"/>
    </source>
</evidence>
<dbReference type="CDD" id="cd08550">
    <property type="entry name" value="GlyDH-like"/>
    <property type="match status" value="1"/>
</dbReference>
<evidence type="ECO:0000256" key="5">
    <source>
        <dbReference type="ARBA" id="ARBA00037918"/>
    </source>
</evidence>
<dbReference type="PANTHER" id="PTHR43616">
    <property type="entry name" value="GLYCEROL DEHYDROGENASE"/>
    <property type="match status" value="1"/>
</dbReference>
<comment type="pathway">
    <text evidence="5">Polyol metabolism; glycerol fermentation; glycerone phosphate from glycerol (oxidative route): step 1/2.</text>
</comment>
<evidence type="ECO:0000256" key="6">
    <source>
        <dbReference type="ARBA" id="ARBA00039147"/>
    </source>
</evidence>
<comment type="similarity">
    <text evidence="1">Belongs to the iron-containing alcohol dehydrogenase family.</text>
</comment>
<comment type="cofactor">
    <cofactor evidence="9">
        <name>Zn(2+)</name>
        <dbReference type="ChEBI" id="CHEBI:29105"/>
    </cofactor>
    <text evidence="9">Binds 1 zinc ion per subunit.</text>
</comment>
<evidence type="ECO:0000313" key="13">
    <source>
        <dbReference type="Proteomes" id="UP000260655"/>
    </source>
</evidence>
<evidence type="ECO:0000256" key="3">
    <source>
        <dbReference type="ARBA" id="ARBA00023002"/>
    </source>
</evidence>
<dbReference type="EC" id="1.1.1.6" evidence="6"/>
<feature type="binding site" evidence="10">
    <location>
        <begin position="100"/>
        <end position="104"/>
    </location>
    <ligand>
        <name>NAD(+)</name>
        <dbReference type="ChEBI" id="CHEBI:57540"/>
    </ligand>
</feature>
<dbReference type="PIRSF" id="PIRSF000112">
    <property type="entry name" value="Glycerol_dehydrogenase"/>
    <property type="match status" value="1"/>
</dbReference>
<dbReference type="RefSeq" id="WP_117555886.1">
    <property type="nucleotide sequence ID" value="NZ_QSOV01000001.1"/>
</dbReference>
<dbReference type="Pfam" id="PF00465">
    <property type="entry name" value="Fe-ADH"/>
    <property type="match status" value="1"/>
</dbReference>
<evidence type="ECO:0000259" key="11">
    <source>
        <dbReference type="Pfam" id="PF00465"/>
    </source>
</evidence>
<keyword evidence="3" id="KW-0560">Oxidoreductase</keyword>
<evidence type="ECO:0000256" key="7">
    <source>
        <dbReference type="ARBA" id="ARBA00040132"/>
    </source>
</evidence>
<dbReference type="InterPro" id="IPR016205">
    <property type="entry name" value="Glycerol_DH"/>
</dbReference>
<dbReference type="EMBL" id="QSOV01000001">
    <property type="protein sequence ID" value="RGJ26569.1"/>
    <property type="molecule type" value="Genomic_DNA"/>
</dbReference>
<dbReference type="PANTHER" id="PTHR43616:SF5">
    <property type="entry name" value="GLYCEROL DEHYDROGENASE 1"/>
    <property type="match status" value="1"/>
</dbReference>
<evidence type="ECO:0000256" key="8">
    <source>
        <dbReference type="ARBA" id="ARBA00049006"/>
    </source>
</evidence>
<evidence type="ECO:0000256" key="2">
    <source>
        <dbReference type="ARBA" id="ARBA00022723"/>
    </source>
</evidence>
<dbReference type="GO" id="GO:0046872">
    <property type="term" value="F:metal ion binding"/>
    <property type="evidence" value="ECO:0007669"/>
    <property type="project" value="UniProtKB-KW"/>
</dbReference>
<protein>
    <recommendedName>
        <fullName evidence="7">Glycerol dehydrogenase</fullName>
        <ecNumber evidence="6">1.1.1.6</ecNumber>
    </recommendedName>
</protein>
<keyword evidence="2 9" id="KW-0479">Metal-binding</keyword>
<feature type="binding site" evidence="10">
    <location>
        <position position="131"/>
    </location>
    <ligand>
        <name>NAD(+)</name>
        <dbReference type="ChEBI" id="CHEBI:57540"/>
    </ligand>
</feature>
<evidence type="ECO:0000256" key="9">
    <source>
        <dbReference type="PIRSR" id="PIRSR000112-1"/>
    </source>
</evidence>
<proteinExistence type="inferred from homology"/>
<dbReference type="InterPro" id="IPR001670">
    <property type="entry name" value="ADH_Fe/GldA"/>
</dbReference>
<organism evidence="12 13">
    <name type="scientific">Coprococcus comes</name>
    <dbReference type="NCBI Taxonomy" id="410072"/>
    <lineage>
        <taxon>Bacteria</taxon>
        <taxon>Bacillati</taxon>
        <taxon>Bacillota</taxon>
        <taxon>Clostridia</taxon>
        <taxon>Lachnospirales</taxon>
        <taxon>Lachnospiraceae</taxon>
        <taxon>Coprococcus</taxon>
    </lineage>
</organism>
<dbReference type="InterPro" id="IPR018211">
    <property type="entry name" value="ADH_Fe_CS"/>
</dbReference>
<feature type="binding site" evidence="10">
    <location>
        <position position="137"/>
    </location>
    <ligand>
        <name>NAD(+)</name>
        <dbReference type="ChEBI" id="CHEBI:57540"/>
    </ligand>
</feature>
<feature type="domain" description="Alcohol dehydrogenase iron-type/glycerol dehydrogenase GldA" evidence="11">
    <location>
        <begin position="16"/>
        <end position="149"/>
    </location>
</feature>
<evidence type="ECO:0000256" key="4">
    <source>
        <dbReference type="ARBA" id="ARBA00023027"/>
    </source>
</evidence>
<keyword evidence="4 10" id="KW-0520">NAD</keyword>
<comment type="caution">
    <text evidence="12">The sequence shown here is derived from an EMBL/GenBank/DDBJ whole genome shotgun (WGS) entry which is preliminary data.</text>
</comment>
<reference evidence="12 13" key="1">
    <citation type="submission" date="2018-08" db="EMBL/GenBank/DDBJ databases">
        <title>A genome reference for cultivated species of the human gut microbiota.</title>
        <authorList>
            <person name="Zou Y."/>
            <person name="Xue W."/>
            <person name="Luo G."/>
        </authorList>
    </citation>
    <scope>NUCLEOTIDE SEQUENCE [LARGE SCALE GENOMIC DNA]</scope>
    <source>
        <strain evidence="12 13">TM07-19</strain>
    </source>
</reference>
<keyword evidence="9" id="KW-0862">Zinc</keyword>
<feature type="binding site" evidence="9">
    <location>
        <position position="282"/>
    </location>
    <ligand>
        <name>glycerol</name>
        <dbReference type="ChEBI" id="CHEBI:17754"/>
    </ligand>
</feature>
<dbReference type="Gene3D" id="1.20.1090.10">
    <property type="entry name" value="Dehydroquinate synthase-like - alpha domain"/>
    <property type="match status" value="1"/>
</dbReference>
<name>A0A3E4GUE3_9FIRM</name>
<feature type="binding site" evidence="9">
    <location>
        <position position="177"/>
    </location>
    <ligand>
        <name>glycerol</name>
        <dbReference type="ChEBI" id="CHEBI:17754"/>
    </ligand>
</feature>
<dbReference type="PROSITE" id="PS00913">
    <property type="entry name" value="ADH_IRON_1"/>
    <property type="match status" value="1"/>
</dbReference>
<evidence type="ECO:0000313" key="12">
    <source>
        <dbReference type="EMBL" id="RGJ26569.1"/>
    </source>
</evidence>
<dbReference type="AlphaFoldDB" id="A0A3E4GUE3"/>
<dbReference type="SUPFAM" id="SSF56796">
    <property type="entry name" value="Dehydroquinate synthase-like"/>
    <property type="match status" value="1"/>
</dbReference>
<accession>A0A3E4GUE3</accession>
<dbReference type="GO" id="GO:0008888">
    <property type="term" value="F:glycerol dehydrogenase (NAD+) activity"/>
    <property type="evidence" value="ECO:0007669"/>
    <property type="project" value="UniProtKB-EC"/>
</dbReference>
<sequence length="362" mass="40597">MEKVILDPAIKFGAGRYRQEEHLLEECGKEIVRFGKKPYIIAGKRAWEAVRERLVPGMEEEKLEYVLEIYPGTCSYEAAKEYAEKCIQARCDEIVGIGGGVIMDFAKAVGEYAGCGVVNMPTSIATCAAFTTMSVMYTPEGAKKDCWRFEHEIDAVLVDLDVIAKCPIRYAAAGILDAMAKKIEIQNGKPKMYLTENKIDLFSAYKMAEYTYEVLEEFGPQAIEDIRKQKVTKAVADITFINIAVTGVIANITKSFSQSALGHMMYDGVRTHFTQEAKGALHGEIVAVALFTQLYYNRLSEDKEALKLFMKGMDMPLSLKELGVEPTEKNLDTLEAYLIDSPYVEQSEESYKLLHEAMKQMI</sequence>
<gene>
    <name evidence="12" type="ORF">DXD67_02070</name>
</gene>
<dbReference type="Gene3D" id="3.40.50.1970">
    <property type="match status" value="1"/>
</dbReference>